<dbReference type="SMART" id="SM00418">
    <property type="entry name" value="HTH_ARSR"/>
    <property type="match status" value="1"/>
</dbReference>
<protein>
    <submittedName>
        <fullName evidence="2">DNA-binding transcriptional ArsR family regulator</fullName>
    </submittedName>
</protein>
<dbReference type="Proteomes" id="UP000243978">
    <property type="component" value="Unassembled WGS sequence"/>
</dbReference>
<dbReference type="GO" id="GO:0003700">
    <property type="term" value="F:DNA-binding transcription factor activity"/>
    <property type="evidence" value="ECO:0007669"/>
    <property type="project" value="InterPro"/>
</dbReference>
<dbReference type="Gene3D" id="1.10.10.10">
    <property type="entry name" value="Winged helix-like DNA-binding domain superfamily/Winged helix DNA-binding domain"/>
    <property type="match status" value="1"/>
</dbReference>
<organism evidence="2 3">
    <name type="scientific">Litoreibacter ponti</name>
    <dbReference type="NCBI Taxonomy" id="1510457"/>
    <lineage>
        <taxon>Bacteria</taxon>
        <taxon>Pseudomonadati</taxon>
        <taxon>Pseudomonadota</taxon>
        <taxon>Alphaproteobacteria</taxon>
        <taxon>Rhodobacterales</taxon>
        <taxon>Roseobacteraceae</taxon>
        <taxon>Litoreibacter</taxon>
    </lineage>
</organism>
<evidence type="ECO:0000313" key="3">
    <source>
        <dbReference type="Proteomes" id="UP000243978"/>
    </source>
</evidence>
<evidence type="ECO:0000313" key="2">
    <source>
        <dbReference type="EMBL" id="PTX56315.1"/>
    </source>
</evidence>
<dbReference type="CDD" id="cd00090">
    <property type="entry name" value="HTH_ARSR"/>
    <property type="match status" value="1"/>
</dbReference>
<dbReference type="AlphaFoldDB" id="A0A2T6BJT0"/>
<dbReference type="GO" id="GO:0003677">
    <property type="term" value="F:DNA binding"/>
    <property type="evidence" value="ECO:0007669"/>
    <property type="project" value="UniProtKB-KW"/>
</dbReference>
<keyword evidence="3" id="KW-1185">Reference proteome</keyword>
<sequence>MDNHLHAQFHALADPTRFAVVERLLIAPASVSELAEPYDMALPAFTKHLGVLERSGLITSEKIGRVRTCSINPAAMSQIEKWFSDRRALWEARLDKLSEHLTHTKKD</sequence>
<dbReference type="PROSITE" id="PS50987">
    <property type="entry name" value="HTH_ARSR_2"/>
    <property type="match status" value="1"/>
</dbReference>
<dbReference type="SUPFAM" id="SSF46785">
    <property type="entry name" value="Winged helix' DNA-binding domain"/>
    <property type="match status" value="1"/>
</dbReference>
<dbReference type="InterPro" id="IPR011991">
    <property type="entry name" value="ArsR-like_HTH"/>
</dbReference>
<comment type="caution">
    <text evidence="2">The sequence shown here is derived from an EMBL/GenBank/DDBJ whole genome shotgun (WGS) entry which is preliminary data.</text>
</comment>
<accession>A0A2T6BJT0</accession>
<dbReference type="OrthoDB" id="9790747at2"/>
<reference evidence="2 3" key="1">
    <citation type="submission" date="2018-04" db="EMBL/GenBank/DDBJ databases">
        <title>Genomic Encyclopedia of Archaeal and Bacterial Type Strains, Phase II (KMG-II): from individual species to whole genera.</title>
        <authorList>
            <person name="Goeker M."/>
        </authorList>
    </citation>
    <scope>NUCLEOTIDE SEQUENCE [LARGE SCALE GENOMIC DNA]</scope>
    <source>
        <strain evidence="2 3">DSM 100977</strain>
    </source>
</reference>
<dbReference type="InterPro" id="IPR001845">
    <property type="entry name" value="HTH_ArsR_DNA-bd_dom"/>
</dbReference>
<keyword evidence="2" id="KW-0238">DNA-binding</keyword>
<dbReference type="PRINTS" id="PR00778">
    <property type="entry name" value="HTHARSR"/>
</dbReference>
<dbReference type="NCBIfam" id="NF033788">
    <property type="entry name" value="HTH_metalloreg"/>
    <property type="match status" value="1"/>
</dbReference>
<feature type="domain" description="HTH arsR-type" evidence="1">
    <location>
        <begin position="1"/>
        <end position="91"/>
    </location>
</feature>
<dbReference type="Pfam" id="PF12840">
    <property type="entry name" value="HTH_20"/>
    <property type="match status" value="1"/>
</dbReference>
<dbReference type="PANTHER" id="PTHR38600">
    <property type="entry name" value="TRANSCRIPTIONAL REGULATORY PROTEIN"/>
    <property type="match status" value="1"/>
</dbReference>
<dbReference type="InterPro" id="IPR036390">
    <property type="entry name" value="WH_DNA-bd_sf"/>
</dbReference>
<proteinExistence type="predicted"/>
<evidence type="ECO:0000259" key="1">
    <source>
        <dbReference type="PROSITE" id="PS50987"/>
    </source>
</evidence>
<gene>
    <name evidence="2" type="ORF">C8N43_0970</name>
</gene>
<dbReference type="InterPro" id="IPR036388">
    <property type="entry name" value="WH-like_DNA-bd_sf"/>
</dbReference>
<dbReference type="PANTHER" id="PTHR38600:SF2">
    <property type="entry name" value="SLL0088 PROTEIN"/>
    <property type="match status" value="1"/>
</dbReference>
<dbReference type="RefSeq" id="WP_107844527.1">
    <property type="nucleotide sequence ID" value="NZ_QBKS01000001.1"/>
</dbReference>
<name>A0A2T6BJT0_9RHOB</name>
<dbReference type="EMBL" id="QBKS01000001">
    <property type="protein sequence ID" value="PTX56315.1"/>
    <property type="molecule type" value="Genomic_DNA"/>
</dbReference>